<protein>
    <recommendedName>
        <fullName evidence="2">Integrase zinc-binding domain-containing protein</fullName>
    </recommendedName>
</protein>
<proteinExistence type="predicted"/>
<feature type="domain" description="Integrase zinc-binding" evidence="2">
    <location>
        <begin position="238"/>
        <end position="290"/>
    </location>
</feature>
<dbReference type="PANTHER" id="PTHR37984">
    <property type="entry name" value="PROTEIN CBG26694"/>
    <property type="match status" value="1"/>
</dbReference>
<feature type="region of interest" description="Disordered" evidence="1">
    <location>
        <begin position="94"/>
        <end position="121"/>
    </location>
</feature>
<dbReference type="EMBL" id="JATN01000322">
    <property type="protein sequence ID" value="EUC57525.1"/>
    <property type="molecule type" value="Genomic_DNA"/>
</dbReference>
<accession>X8J6A2</accession>
<sequence>MSARQVRWMEKINEFDIEVNYIPGETNILADGLSRMYSNEPNGVERAKTEYVDETGQETPHILVGSTSITESAAPEVTKPLYVGDEVKAEFELRQEPRRSSRVRKQVDKYGQKPTPEQKPRNKCVKLEEIEDKEAPKIIAPKAEKLAENMVREEPQQAEIKAKGDNLEIEEMIALAKCVTEAQLPDCIVRQYRNDTLLKAITQEPEKCSNFEIKNEVLYMRKDGDLLMCIPDIKVGERKLREVINTHAHSILAQLGAKKTLQWLRTQVWWKTMVKDVYDYCESHICAVSKAATQKPQDLLHPMPIPSYPWQSTGIELVGPISMMTAAYNPPPISNQPVIPPTVEAPPALTLLMPTTVPQAPVPTPQAPTQVIQSAAPIPSNLPILSTQAPSANQTQDEVIDYEDDYTIDEAHQEAPKAT</sequence>
<evidence type="ECO:0000256" key="1">
    <source>
        <dbReference type="SAM" id="MobiDB-lite"/>
    </source>
</evidence>
<dbReference type="AlphaFoldDB" id="X8J6A2"/>
<evidence type="ECO:0000313" key="4">
    <source>
        <dbReference type="Proteomes" id="UP000030108"/>
    </source>
</evidence>
<dbReference type="Pfam" id="PF17921">
    <property type="entry name" value="Integrase_H2C2"/>
    <property type="match status" value="1"/>
</dbReference>
<reference evidence="4" key="1">
    <citation type="journal article" date="2014" name="Genome Announc.">
        <title>Draft genome sequence of the plant-pathogenic soil fungus Rhizoctonia solani anastomosis group 3 strain Rhs1AP.</title>
        <authorList>
            <person name="Cubeta M.A."/>
            <person name="Thomas E."/>
            <person name="Dean R.A."/>
            <person name="Jabaji S."/>
            <person name="Neate S.M."/>
            <person name="Tavantzis S."/>
            <person name="Toda T."/>
            <person name="Vilgalys R."/>
            <person name="Bharathan N."/>
            <person name="Fedorova-Abrams N."/>
            <person name="Pakala S.B."/>
            <person name="Pakala S.M."/>
            <person name="Zafar N."/>
            <person name="Joardar V."/>
            <person name="Losada L."/>
            <person name="Nierman W.C."/>
        </authorList>
    </citation>
    <scope>NUCLEOTIDE SEQUENCE [LARGE SCALE GENOMIC DNA]</scope>
    <source>
        <strain evidence="4">AG-3</strain>
    </source>
</reference>
<dbReference type="PANTHER" id="PTHR37984:SF5">
    <property type="entry name" value="PROTEIN NYNRIN-LIKE"/>
    <property type="match status" value="1"/>
</dbReference>
<dbReference type="InterPro" id="IPR041588">
    <property type="entry name" value="Integrase_H2C2"/>
</dbReference>
<organism evidence="3 4">
    <name type="scientific">Rhizoctonia solani AG-3 Rhs1AP</name>
    <dbReference type="NCBI Taxonomy" id="1086054"/>
    <lineage>
        <taxon>Eukaryota</taxon>
        <taxon>Fungi</taxon>
        <taxon>Dikarya</taxon>
        <taxon>Basidiomycota</taxon>
        <taxon>Agaricomycotina</taxon>
        <taxon>Agaricomycetes</taxon>
        <taxon>Cantharellales</taxon>
        <taxon>Ceratobasidiaceae</taxon>
        <taxon>Rhizoctonia</taxon>
    </lineage>
</organism>
<evidence type="ECO:0000313" key="3">
    <source>
        <dbReference type="EMBL" id="EUC57525.1"/>
    </source>
</evidence>
<dbReference type="OrthoDB" id="3249394at2759"/>
<gene>
    <name evidence="3" type="ORF">RSOL_224150</name>
</gene>
<dbReference type="Proteomes" id="UP000030108">
    <property type="component" value="Unassembled WGS sequence"/>
</dbReference>
<evidence type="ECO:0000259" key="2">
    <source>
        <dbReference type="Pfam" id="PF17921"/>
    </source>
</evidence>
<name>X8J6A2_9AGAM</name>
<dbReference type="InterPro" id="IPR050951">
    <property type="entry name" value="Retrovirus_Pol_polyprotein"/>
</dbReference>
<dbReference type="Gene3D" id="1.10.340.70">
    <property type="match status" value="1"/>
</dbReference>
<comment type="caution">
    <text evidence="3">The sequence shown here is derived from an EMBL/GenBank/DDBJ whole genome shotgun (WGS) entry which is preliminary data.</text>
</comment>